<protein>
    <submittedName>
        <fullName evidence="4">FecR domain-containing protein</fullName>
    </submittedName>
</protein>
<gene>
    <name evidence="4" type="ORF">PN645_06520</name>
</gene>
<dbReference type="InterPro" id="IPR032508">
    <property type="entry name" value="FecR_C"/>
</dbReference>
<dbReference type="RefSeq" id="WP_272054329.1">
    <property type="nucleotide sequence ID" value="NZ_JAQMRB010000009.1"/>
</dbReference>
<dbReference type="PANTHER" id="PTHR30273">
    <property type="entry name" value="PERIPLASMIC SIGNAL SENSOR AND SIGMA FACTOR ACTIVATOR FECR-RELATED"/>
    <property type="match status" value="1"/>
</dbReference>
<feature type="domain" description="Protein FecR C-terminal" evidence="3">
    <location>
        <begin position="320"/>
        <end position="389"/>
    </location>
</feature>
<dbReference type="GO" id="GO:0016989">
    <property type="term" value="F:sigma factor antagonist activity"/>
    <property type="evidence" value="ECO:0007669"/>
    <property type="project" value="TreeGrafter"/>
</dbReference>
<evidence type="ECO:0000259" key="2">
    <source>
        <dbReference type="Pfam" id="PF04773"/>
    </source>
</evidence>
<dbReference type="Pfam" id="PF04773">
    <property type="entry name" value="FecR"/>
    <property type="match status" value="1"/>
</dbReference>
<evidence type="ECO:0000256" key="1">
    <source>
        <dbReference type="SAM" id="Phobius"/>
    </source>
</evidence>
<organism evidence="4 5">
    <name type="scientific">Odoribacter splanchnicus</name>
    <dbReference type="NCBI Taxonomy" id="28118"/>
    <lineage>
        <taxon>Bacteria</taxon>
        <taxon>Pseudomonadati</taxon>
        <taxon>Bacteroidota</taxon>
        <taxon>Bacteroidia</taxon>
        <taxon>Bacteroidales</taxon>
        <taxon>Odoribacteraceae</taxon>
        <taxon>Odoribacter</taxon>
    </lineage>
</organism>
<dbReference type="FunFam" id="2.60.120.1440:FF:000001">
    <property type="entry name" value="Putative anti-sigma factor"/>
    <property type="match status" value="1"/>
</dbReference>
<name>A0AAW6FGG6_9BACT</name>
<evidence type="ECO:0000259" key="3">
    <source>
        <dbReference type="Pfam" id="PF16344"/>
    </source>
</evidence>
<keyword evidence="1" id="KW-1133">Transmembrane helix</keyword>
<dbReference type="EMBL" id="JAQMRD010000006">
    <property type="protein sequence ID" value="MDB9222661.1"/>
    <property type="molecule type" value="Genomic_DNA"/>
</dbReference>
<evidence type="ECO:0000313" key="4">
    <source>
        <dbReference type="EMBL" id="MDB9222661.1"/>
    </source>
</evidence>
<dbReference type="AlphaFoldDB" id="A0AAW6FGG6"/>
<keyword evidence="1" id="KW-0472">Membrane</keyword>
<dbReference type="InterPro" id="IPR012373">
    <property type="entry name" value="Ferrdict_sens_TM"/>
</dbReference>
<feature type="transmembrane region" description="Helical" evidence="1">
    <location>
        <begin position="84"/>
        <end position="105"/>
    </location>
</feature>
<accession>A0AAW6FGG6</accession>
<dbReference type="PANTHER" id="PTHR30273:SF2">
    <property type="entry name" value="PROTEIN FECR"/>
    <property type="match status" value="1"/>
</dbReference>
<dbReference type="Gene3D" id="3.55.50.30">
    <property type="match status" value="1"/>
</dbReference>
<feature type="domain" description="FecR protein" evidence="2">
    <location>
        <begin position="186"/>
        <end position="277"/>
    </location>
</feature>
<sequence length="393" mass="45182">MTEERLYEIVASRLSGEKLTKEEDDELQNWLDCSEENRRLYKLLQCFWDSGQAFRDLGGPDRNGAYRRITGRCLRSLRKRKIIFYRKLAGIAAAVFLLVGLTLVWQFSGTKPELSGEDSDLAGIMPNTVRLKLSNGEYVNLSSRTTVPVRISDVQQAAVVCDSNLLKYTADDEVLPEAPEYNTLIVPVGAEYRLLLSDGTQVYLNAASELRYPTRFTSQKREVFLKGEAYFEVSRDTTRHFTVRTAGMDIEVYGTSFDVDAYEDNREVSATLTSGKIKARCQGREYDLVPGQQVRYDPATGKTKVEEVCTEVYTCWKDGYYYFEAARLEDIMQTLSRWYNIQAFFVQPELKDIEFTGRLKRYEEVGQLFRKFEQTRNIRFERKGNSVVVSGKD</sequence>
<dbReference type="InterPro" id="IPR006860">
    <property type="entry name" value="FecR"/>
</dbReference>
<proteinExistence type="predicted"/>
<dbReference type="Proteomes" id="UP001212263">
    <property type="component" value="Unassembled WGS sequence"/>
</dbReference>
<evidence type="ECO:0000313" key="5">
    <source>
        <dbReference type="Proteomes" id="UP001212263"/>
    </source>
</evidence>
<dbReference type="Gene3D" id="2.60.120.1440">
    <property type="match status" value="1"/>
</dbReference>
<reference evidence="4" key="1">
    <citation type="submission" date="2023-01" db="EMBL/GenBank/DDBJ databases">
        <title>Human gut microbiome strain richness.</title>
        <authorList>
            <person name="Chen-Liaw A."/>
        </authorList>
    </citation>
    <scope>NUCLEOTIDE SEQUENCE</scope>
    <source>
        <strain evidence="4">RTP21484st1_B7_RTP21484_190118</strain>
    </source>
</reference>
<dbReference type="Pfam" id="PF16344">
    <property type="entry name" value="FecR_C"/>
    <property type="match status" value="1"/>
</dbReference>
<keyword evidence="1" id="KW-0812">Transmembrane</keyword>
<comment type="caution">
    <text evidence="4">The sequence shown here is derived from an EMBL/GenBank/DDBJ whole genome shotgun (WGS) entry which is preliminary data.</text>
</comment>